<dbReference type="CDD" id="cd01439">
    <property type="entry name" value="TCCD_inducible_PARP_like"/>
    <property type="match status" value="1"/>
</dbReference>
<feature type="domain" description="PARP catalytic" evidence="10">
    <location>
        <begin position="848"/>
        <end position="1058"/>
    </location>
</feature>
<evidence type="ECO:0000259" key="10">
    <source>
        <dbReference type="PROSITE" id="PS51059"/>
    </source>
</evidence>
<dbReference type="InterPro" id="IPR037197">
    <property type="entry name" value="WWE_dom_sf"/>
</dbReference>
<evidence type="ECO:0000313" key="11">
    <source>
        <dbReference type="Ensembl" id="ENSLOCP00000006062.1"/>
    </source>
</evidence>
<dbReference type="Gene3D" id="3.30.720.50">
    <property type="match status" value="2"/>
</dbReference>
<comment type="pathway">
    <text evidence="2">Protein modification; protein ubiquitination.</text>
</comment>
<evidence type="ECO:0000256" key="1">
    <source>
        <dbReference type="ARBA" id="ARBA00004123"/>
    </source>
</evidence>
<keyword evidence="3 6" id="KW-0539">Nucleus</keyword>
<dbReference type="Proteomes" id="UP000018468">
    <property type="component" value="Linkage group LG6"/>
</dbReference>
<feature type="domain" description="WWE" evidence="9">
    <location>
        <begin position="729"/>
        <end position="806"/>
    </location>
</feature>
<dbReference type="InterPro" id="IPR004170">
    <property type="entry name" value="WWE_dom"/>
</dbReference>
<feature type="compositionally biased region" description="Polar residues" evidence="7">
    <location>
        <begin position="507"/>
        <end position="520"/>
    </location>
</feature>
<comment type="subcellular location">
    <subcellularLocation>
        <location evidence="1 6">Nucleus</location>
    </subcellularLocation>
</comment>
<dbReference type="PROSITE" id="PS50103">
    <property type="entry name" value="ZF_C3H1"/>
    <property type="match status" value="1"/>
</dbReference>
<evidence type="ECO:0000256" key="3">
    <source>
        <dbReference type="ARBA" id="ARBA00023242"/>
    </source>
</evidence>
<dbReference type="FunFam" id="1.20.1160.11:FF:000001">
    <property type="entry name" value="Paired amphipathic helix protein Sin3"/>
    <property type="match status" value="1"/>
</dbReference>
<dbReference type="SUPFAM" id="SSF117839">
    <property type="entry name" value="WWE domain"/>
    <property type="match status" value="2"/>
</dbReference>
<feature type="domain" description="C3H1-type" evidence="8">
    <location>
        <begin position="630"/>
        <end position="657"/>
    </location>
</feature>
<evidence type="ECO:0000256" key="7">
    <source>
        <dbReference type="SAM" id="MobiDB-lite"/>
    </source>
</evidence>
<dbReference type="HOGENOM" id="CLU_289659_0_0_1"/>
<reference evidence="12" key="1">
    <citation type="submission" date="2011-12" db="EMBL/GenBank/DDBJ databases">
        <title>The Draft Genome of Lepisosteus oculatus.</title>
        <authorList>
            <consortium name="The Broad Institute Genome Assembly &amp; Analysis Group"/>
            <consortium name="Computational R&amp;D Group"/>
            <consortium name="and Sequencing Platform"/>
            <person name="Di Palma F."/>
            <person name="Alfoldi J."/>
            <person name="Johnson J."/>
            <person name="Berlin A."/>
            <person name="Gnerre S."/>
            <person name="Jaffe D."/>
            <person name="MacCallum I."/>
            <person name="Young S."/>
            <person name="Walker B.J."/>
            <person name="Lander E.S."/>
            <person name="Lindblad-Toh K."/>
        </authorList>
    </citation>
    <scope>NUCLEOTIDE SEQUENCE [LARGE SCALE GENOMIC DNA]</scope>
</reference>
<dbReference type="GO" id="GO:0016567">
    <property type="term" value="P:protein ubiquitination"/>
    <property type="evidence" value="ECO:0007669"/>
    <property type="project" value="UniProtKB-UniPathway"/>
</dbReference>
<dbReference type="OMA" id="FCNNEDS"/>
<dbReference type="InterPro" id="IPR051712">
    <property type="entry name" value="ARTD-AVP"/>
</dbReference>
<dbReference type="InterPro" id="IPR018123">
    <property type="entry name" value="WWE-dom_subgr"/>
</dbReference>
<dbReference type="GeneTree" id="ENSGT00940000155368"/>
<dbReference type="InterPro" id="IPR012317">
    <property type="entry name" value="Poly(ADP-ribose)pol_cat_dom"/>
</dbReference>
<dbReference type="AlphaFoldDB" id="W5MCF3"/>
<dbReference type="PROSITE" id="PS51059">
    <property type="entry name" value="PARP_CATALYTIC"/>
    <property type="match status" value="1"/>
</dbReference>
<keyword evidence="12" id="KW-1185">Reference proteome</keyword>
<evidence type="ECO:0000259" key="8">
    <source>
        <dbReference type="PROSITE" id="PS50103"/>
    </source>
</evidence>
<dbReference type="EMBL" id="AHAT01009602">
    <property type="status" value="NOT_ANNOTATED_CDS"/>
    <property type="molecule type" value="Genomic_DNA"/>
</dbReference>
<evidence type="ECO:0008006" key="13">
    <source>
        <dbReference type="Google" id="ProtNLM"/>
    </source>
</evidence>
<feature type="region of interest" description="Disordered" evidence="7">
    <location>
        <begin position="501"/>
        <end position="550"/>
    </location>
</feature>
<dbReference type="SMART" id="SM00356">
    <property type="entry name" value="ZnF_C3H1"/>
    <property type="match status" value="2"/>
</dbReference>
<proteinExistence type="inferred from homology"/>
<dbReference type="Ensembl" id="ENSLOCT00000006070.1">
    <property type="protein sequence ID" value="ENSLOCP00000006062.1"/>
    <property type="gene ID" value="ENSLOCG00000005034.1"/>
</dbReference>
<keyword evidence="5" id="KW-0479">Metal-binding</keyword>
<dbReference type="GO" id="GO:0006355">
    <property type="term" value="P:regulation of DNA-templated transcription"/>
    <property type="evidence" value="ECO:0007669"/>
    <property type="project" value="InterPro"/>
</dbReference>
<evidence type="ECO:0000256" key="2">
    <source>
        <dbReference type="ARBA" id="ARBA00004906"/>
    </source>
</evidence>
<dbReference type="SUPFAM" id="SSF47762">
    <property type="entry name" value="PAH2 domain"/>
    <property type="match status" value="1"/>
</dbReference>
<dbReference type="InterPro" id="IPR003822">
    <property type="entry name" value="PAH"/>
</dbReference>
<dbReference type="Gene3D" id="1.20.1160.11">
    <property type="entry name" value="Paired amphipathic helix"/>
    <property type="match status" value="1"/>
</dbReference>
<dbReference type="GO" id="GO:0008270">
    <property type="term" value="F:zinc ion binding"/>
    <property type="evidence" value="ECO:0007669"/>
    <property type="project" value="UniProtKB-KW"/>
</dbReference>
<keyword evidence="5" id="KW-0862">Zinc</keyword>
<reference evidence="11" key="3">
    <citation type="submission" date="2025-09" db="UniProtKB">
        <authorList>
            <consortium name="Ensembl"/>
        </authorList>
    </citation>
    <scope>IDENTIFICATION</scope>
</reference>
<dbReference type="GO" id="GO:0005634">
    <property type="term" value="C:nucleus"/>
    <property type="evidence" value="ECO:0000318"/>
    <property type="project" value="GO_Central"/>
</dbReference>
<dbReference type="InterPro" id="IPR036600">
    <property type="entry name" value="PAH_sf"/>
</dbReference>
<dbReference type="InterPro" id="IPR000571">
    <property type="entry name" value="Znf_CCCH"/>
</dbReference>
<evidence type="ECO:0000313" key="12">
    <source>
        <dbReference type="Proteomes" id="UP000018468"/>
    </source>
</evidence>
<feature type="zinc finger region" description="C3H1-type" evidence="5">
    <location>
        <begin position="630"/>
        <end position="657"/>
    </location>
</feature>
<dbReference type="Bgee" id="ENSLOCG00000005034">
    <property type="expression patterns" value="Expressed in intestine and 10 other cell types or tissues"/>
</dbReference>
<feature type="domain" description="WWE" evidence="9">
    <location>
        <begin position="159"/>
        <end position="236"/>
    </location>
</feature>
<evidence type="ECO:0000256" key="6">
    <source>
        <dbReference type="PROSITE-ProRule" id="PRU00810"/>
    </source>
</evidence>
<accession>W5MCF3</accession>
<dbReference type="SUPFAM" id="SSF56399">
    <property type="entry name" value="ADP-ribosylation"/>
    <property type="match status" value="2"/>
</dbReference>
<keyword evidence="5" id="KW-0863">Zinc-finger</keyword>
<dbReference type="UniPathway" id="UPA00143"/>
<dbReference type="PROSITE" id="PS50918">
    <property type="entry name" value="WWE"/>
    <property type="match status" value="2"/>
</dbReference>
<dbReference type="PANTHER" id="PTHR45740:SF6">
    <property type="entry name" value="PROTEIN MONO-ADP-RIBOSYLTRANSFERASE PARP12"/>
    <property type="match status" value="1"/>
</dbReference>
<evidence type="ECO:0000256" key="4">
    <source>
        <dbReference type="ARBA" id="ARBA00024347"/>
    </source>
</evidence>
<dbReference type="eggNOG" id="KOG4204">
    <property type="taxonomic scope" value="Eukaryota"/>
</dbReference>
<dbReference type="Gene3D" id="3.90.228.10">
    <property type="match status" value="2"/>
</dbReference>
<sequence>MKTHRVPRVQRKRAKSLRQGVCLLSPCTREQPVSVAPKLTTPAKQEVFRQGVVQFHVHQKDGILVCTEFFYGSCFLGAMCPRHHTPRPYHWQLRESQSKQWVSISHSAQQHLEALYCNHTVDTATLKESPEASASWELDLQTLLIKNSLIYNKARRLATTSDPVTSYSFHVDWVIYWQEEESWNTYQEPIATYLNAAFEKGMWNQAFSLKDVIYNVDLKKFTQRNVKTGFTRSIRRRPRFFSDVRLSRNLQRVNNSIPGISFDSHPTFSRNPFLPAFRNYPPTWVPGLPEEGIFAKIPVPVSSITYRHIYKLFHKTVPETSACITAIHQIQNPWLWGKYENQRDFMAQRSAGEGSLINEMHLFHGTTQSAVEAICRMNFDPRLSGSKNGHVYGQGFETPAAEYEFTMKRPLKVEDALSYLDQVKLQFGSQPQMYSEFLDIMKEFKSQCIDTPGVINRVCQLFNGHPDLIMGFNTFLPPGYKIDVQINNLVSITLPGHQVQPHGIQLHPSTQAPPYQSAVPSTPAAAPLTCQPPPAKISRSSPPSLKGQCNPPNPTCSFQCISPVQLQAPVRASSPQSNRLLESNLSTDCHVNKNTDCFKATPGCKAFLEVVDTYQDALGQGVVQCHIHEKNGVLVCPDLFSGCCSFGAMCPRHHTPRPYHWQLRESQSKQWVSISDSAQQHLEALYCNHTVNTATFQKGAKAAGSFQINLQTLTVRSSAPFDQARRLTTTADPETSPLFHTDWVIYWQEGTSWKTYEEPIASQLEAAFEKGMWNQAFSLNDVIYNVDLKKFTQRNVKTGFTRSIRRRPRFFSDVRLSKNLQKANGVLPSNSDSRAFSQNPFLPGLTSYPPTWVPGFPKDGFFARIRVPVTSESYQHIHELFHRTMPETQFFIVAVEQIQNPQLWSKFESKRDFMAQRSASGGTLVNEMHLFHGTTERAVDAICRLNFDPSLAGTRNGHIYGKGTYFARDASFAAKYTTLETGERHMLIATVLAGQWVKGHNFVTQPQPLKNSISSGELYDSCVNSEDEPTMFVIFDSCQCYPYYLIRYKDITDRVVVF</sequence>
<dbReference type="SMART" id="SM00678">
    <property type="entry name" value="WWE"/>
    <property type="match status" value="2"/>
</dbReference>
<dbReference type="InParanoid" id="W5MCF3"/>
<reference evidence="11" key="2">
    <citation type="submission" date="2025-08" db="UniProtKB">
        <authorList>
            <consortium name="Ensembl"/>
        </authorList>
    </citation>
    <scope>IDENTIFICATION</scope>
</reference>
<dbReference type="PANTHER" id="PTHR45740">
    <property type="entry name" value="POLY [ADP-RIBOSE] POLYMERASE"/>
    <property type="match status" value="1"/>
</dbReference>
<evidence type="ECO:0000259" key="9">
    <source>
        <dbReference type="PROSITE" id="PS50918"/>
    </source>
</evidence>
<dbReference type="Pfam" id="PF02671">
    <property type="entry name" value="PAH"/>
    <property type="match status" value="1"/>
</dbReference>
<dbReference type="Pfam" id="PF02825">
    <property type="entry name" value="WWE"/>
    <property type="match status" value="2"/>
</dbReference>
<protein>
    <recommendedName>
        <fullName evidence="13">Poly [ADP-ribose] polymerase</fullName>
    </recommendedName>
</protein>
<organism evidence="11 12">
    <name type="scientific">Lepisosteus oculatus</name>
    <name type="common">Spotted gar</name>
    <dbReference type="NCBI Taxonomy" id="7918"/>
    <lineage>
        <taxon>Eukaryota</taxon>
        <taxon>Metazoa</taxon>
        <taxon>Chordata</taxon>
        <taxon>Craniata</taxon>
        <taxon>Vertebrata</taxon>
        <taxon>Euteleostomi</taxon>
        <taxon>Actinopterygii</taxon>
        <taxon>Neopterygii</taxon>
        <taxon>Holostei</taxon>
        <taxon>Semionotiformes</taxon>
        <taxon>Lepisosteidae</taxon>
        <taxon>Lepisosteus</taxon>
    </lineage>
</organism>
<evidence type="ECO:0000256" key="5">
    <source>
        <dbReference type="PROSITE-ProRule" id="PRU00723"/>
    </source>
</evidence>
<dbReference type="STRING" id="7918.ENSLOCP00000006062"/>
<comment type="similarity">
    <text evidence="4">Belongs to the ARTD/PARP family.</text>
</comment>
<dbReference type="Pfam" id="PF00644">
    <property type="entry name" value="PARP"/>
    <property type="match status" value="2"/>
</dbReference>
<name>W5MCF3_LEPOC</name>
<dbReference type="GO" id="GO:0003950">
    <property type="term" value="F:NAD+ poly-ADP-ribosyltransferase activity"/>
    <property type="evidence" value="ECO:0000318"/>
    <property type="project" value="GO_Central"/>
</dbReference>
<dbReference type="PROSITE" id="PS51477">
    <property type="entry name" value="PAH"/>
    <property type="match status" value="1"/>
</dbReference>